<dbReference type="Proteomes" id="UP001328733">
    <property type="component" value="Unassembled WGS sequence"/>
</dbReference>
<gene>
    <name evidence="2" type="ORF">V0288_12145</name>
</gene>
<dbReference type="Pfam" id="PF12728">
    <property type="entry name" value="HTH_17"/>
    <property type="match status" value="1"/>
</dbReference>
<accession>A0AAW9QS51</accession>
<proteinExistence type="predicted"/>
<feature type="domain" description="Helix-turn-helix" evidence="1">
    <location>
        <begin position="83"/>
        <end position="124"/>
    </location>
</feature>
<dbReference type="InterPro" id="IPR010093">
    <property type="entry name" value="SinI_DNA-bd"/>
</dbReference>
<dbReference type="AlphaFoldDB" id="A0AAW9QS51"/>
<evidence type="ECO:0000313" key="3">
    <source>
        <dbReference type="Proteomes" id="UP001328733"/>
    </source>
</evidence>
<dbReference type="EMBL" id="JBAFSM010000020">
    <property type="protein sequence ID" value="MEG3437869.1"/>
    <property type="molecule type" value="Genomic_DNA"/>
</dbReference>
<keyword evidence="3" id="KW-1185">Reference proteome</keyword>
<organism evidence="2 3">
    <name type="scientific">Pannus brasiliensis CCIBt3594</name>
    <dbReference type="NCBI Taxonomy" id="1427578"/>
    <lineage>
        <taxon>Bacteria</taxon>
        <taxon>Bacillati</taxon>
        <taxon>Cyanobacteriota</taxon>
        <taxon>Cyanophyceae</taxon>
        <taxon>Oscillatoriophycideae</taxon>
        <taxon>Chroococcales</taxon>
        <taxon>Microcystaceae</taxon>
        <taxon>Pannus</taxon>
    </lineage>
</organism>
<dbReference type="NCBIfam" id="TIGR01764">
    <property type="entry name" value="excise"/>
    <property type="match status" value="1"/>
</dbReference>
<evidence type="ECO:0000259" key="1">
    <source>
        <dbReference type="Pfam" id="PF12728"/>
    </source>
</evidence>
<name>A0AAW9QS51_9CHRO</name>
<dbReference type="GO" id="GO:0003677">
    <property type="term" value="F:DNA binding"/>
    <property type="evidence" value="ECO:0007669"/>
    <property type="project" value="InterPro"/>
</dbReference>
<sequence>MLSPVTEPFTPSVEDKTLARDNSRILASLLSEGRSHYRIHLVSGESDTDPLILPAAALNLLAEALEQMAEGNAVALVPLRRELSTSEAAELLGVSRPYLVGLLESGQIPFRKVGARRRVLHEDAIAYKRQIDARRERTLAELAAQAQELNMGYE</sequence>
<protein>
    <submittedName>
        <fullName evidence="2">Helix-turn-helix domain-containing protein</fullName>
    </submittedName>
</protein>
<dbReference type="InterPro" id="IPR041657">
    <property type="entry name" value="HTH_17"/>
</dbReference>
<evidence type="ECO:0000313" key="2">
    <source>
        <dbReference type="EMBL" id="MEG3437869.1"/>
    </source>
</evidence>
<dbReference type="RefSeq" id="WP_332865347.1">
    <property type="nucleotide sequence ID" value="NZ_JBAFSM010000020.1"/>
</dbReference>
<reference evidence="2 3" key="1">
    <citation type="submission" date="2024-01" db="EMBL/GenBank/DDBJ databases">
        <title>Genomic insights into the taxonomy and metabolism of the cyanobacterium Pannus brasiliensis CCIBt3594.</title>
        <authorList>
            <person name="Machado M."/>
            <person name="Botero N.B."/>
            <person name="Andreote A.P.D."/>
            <person name="Feitosa A.M.T."/>
            <person name="Popin R."/>
            <person name="Sivonen K."/>
            <person name="Fiore M.F."/>
        </authorList>
    </citation>
    <scope>NUCLEOTIDE SEQUENCE [LARGE SCALE GENOMIC DNA]</scope>
    <source>
        <strain evidence="2 3">CCIBt3594</strain>
    </source>
</reference>
<comment type="caution">
    <text evidence="2">The sequence shown here is derived from an EMBL/GenBank/DDBJ whole genome shotgun (WGS) entry which is preliminary data.</text>
</comment>